<evidence type="ECO:0000313" key="1">
    <source>
        <dbReference type="EMBL" id="PIR86365.1"/>
    </source>
</evidence>
<dbReference type="EMBL" id="PFBF01000029">
    <property type="protein sequence ID" value="PIR86365.1"/>
    <property type="molecule type" value="Genomic_DNA"/>
</dbReference>
<comment type="caution">
    <text evidence="1">The sequence shown here is derived from an EMBL/GenBank/DDBJ whole genome shotgun (WGS) entry which is preliminary data.</text>
</comment>
<protein>
    <submittedName>
        <fullName evidence="1">Uncharacterized protein</fullName>
    </submittedName>
</protein>
<reference evidence="2" key="1">
    <citation type="submission" date="2017-09" db="EMBL/GenBank/DDBJ databases">
        <title>Depth-based differentiation of microbial function through sediment-hosted aquifers and enrichment of novel symbionts in the deep terrestrial subsurface.</title>
        <authorList>
            <person name="Probst A.J."/>
            <person name="Ladd B."/>
            <person name="Jarett J.K."/>
            <person name="Geller-Mcgrath D.E."/>
            <person name="Sieber C.M.K."/>
            <person name="Emerson J.B."/>
            <person name="Anantharaman K."/>
            <person name="Thomas B.C."/>
            <person name="Malmstrom R."/>
            <person name="Stieglmeier M."/>
            <person name="Klingl A."/>
            <person name="Woyke T."/>
            <person name="Ryan C.M."/>
            <person name="Banfield J.F."/>
        </authorList>
    </citation>
    <scope>NUCLEOTIDE SEQUENCE [LARGE SCALE GENOMIC DNA]</scope>
</reference>
<gene>
    <name evidence="1" type="ORF">COU13_01375</name>
</gene>
<dbReference type="Proteomes" id="UP000230706">
    <property type="component" value="Unassembled WGS sequence"/>
</dbReference>
<accession>A0A2H0UKR9</accession>
<evidence type="ECO:0000313" key="2">
    <source>
        <dbReference type="Proteomes" id="UP000230706"/>
    </source>
</evidence>
<organism evidence="1 2">
    <name type="scientific">Candidatus Kaiserbacteria bacterium CG10_big_fil_rev_8_21_14_0_10_43_70</name>
    <dbReference type="NCBI Taxonomy" id="1974605"/>
    <lineage>
        <taxon>Bacteria</taxon>
        <taxon>Candidatus Kaiseribacteriota</taxon>
    </lineage>
</organism>
<dbReference type="AlphaFoldDB" id="A0A2H0UKR9"/>
<proteinExistence type="predicted"/>
<name>A0A2H0UKR9_9BACT</name>
<sequence length="103" mass="11648">MHANLRKLLCDIHILTSLKRKSILQAEATFNYKGTDVMEKYRGHGKNPREVREAALNIKFPFTVVPYPPGTGARSEKVNNMDELECVMCTLFAHSGVTELNLE</sequence>